<comment type="caution">
    <text evidence="1">The sequence shown here is derived from an EMBL/GenBank/DDBJ whole genome shotgun (WGS) entry which is preliminary data.</text>
</comment>
<accession>X0Y255</accession>
<name>X0Y255_9ZZZZ</name>
<reference evidence="1" key="1">
    <citation type="journal article" date="2014" name="Front. Microbiol.">
        <title>High frequency of phylogenetically diverse reductive dehalogenase-homologous genes in deep subseafloor sedimentary metagenomes.</title>
        <authorList>
            <person name="Kawai M."/>
            <person name="Futagami T."/>
            <person name="Toyoda A."/>
            <person name="Takaki Y."/>
            <person name="Nishi S."/>
            <person name="Hori S."/>
            <person name="Arai W."/>
            <person name="Tsubouchi T."/>
            <person name="Morono Y."/>
            <person name="Uchiyama I."/>
            <person name="Ito T."/>
            <person name="Fujiyama A."/>
            <person name="Inagaki F."/>
            <person name="Takami H."/>
        </authorList>
    </citation>
    <scope>NUCLEOTIDE SEQUENCE</scope>
    <source>
        <strain evidence="1">Expedition CK06-06</strain>
    </source>
</reference>
<dbReference type="EMBL" id="BARS01055094">
    <property type="protein sequence ID" value="GAG42838.1"/>
    <property type="molecule type" value="Genomic_DNA"/>
</dbReference>
<dbReference type="AlphaFoldDB" id="X0Y255"/>
<evidence type="ECO:0000313" key="1">
    <source>
        <dbReference type="EMBL" id="GAG42838.1"/>
    </source>
</evidence>
<protein>
    <submittedName>
        <fullName evidence="1">Uncharacterized protein</fullName>
    </submittedName>
</protein>
<gene>
    <name evidence="1" type="ORF">S01H1_81418</name>
</gene>
<proteinExistence type="predicted"/>
<organism evidence="1">
    <name type="scientific">marine sediment metagenome</name>
    <dbReference type="NCBI Taxonomy" id="412755"/>
    <lineage>
        <taxon>unclassified sequences</taxon>
        <taxon>metagenomes</taxon>
        <taxon>ecological metagenomes</taxon>
    </lineage>
</organism>
<sequence length="60" mass="6416">MTTYLKEDFVYDADLVLEDSLDSAAAVSAIVASQAGTLLDVAQVIDLGDGVVGRLYDCRY</sequence>